<reference evidence="1 2" key="1">
    <citation type="submission" date="2019-12" db="EMBL/GenBank/DDBJ databases">
        <title>Novel species isolated from a subtropical stream in China.</title>
        <authorList>
            <person name="Lu H."/>
        </authorList>
    </citation>
    <scope>NUCLEOTIDE SEQUENCE [LARGE SCALE GENOMIC DNA]</scope>
    <source>
        <strain evidence="1 2">FT107W</strain>
    </source>
</reference>
<comment type="caution">
    <text evidence="1">The sequence shown here is derived from an EMBL/GenBank/DDBJ whole genome shotgun (WGS) entry which is preliminary data.</text>
</comment>
<evidence type="ECO:0000313" key="1">
    <source>
        <dbReference type="EMBL" id="MYN18650.1"/>
    </source>
</evidence>
<dbReference type="Proteomes" id="UP000484875">
    <property type="component" value="Unassembled WGS sequence"/>
</dbReference>
<keyword evidence="2" id="KW-1185">Reference proteome</keyword>
<dbReference type="AlphaFoldDB" id="A0A845HIN4"/>
<accession>A0A845HIN4</accession>
<protein>
    <submittedName>
        <fullName evidence="1">Uncharacterized protein</fullName>
    </submittedName>
</protein>
<dbReference type="EMBL" id="WWCV01000033">
    <property type="protein sequence ID" value="MYN18650.1"/>
    <property type="molecule type" value="Genomic_DNA"/>
</dbReference>
<evidence type="ECO:0000313" key="2">
    <source>
        <dbReference type="Proteomes" id="UP000484875"/>
    </source>
</evidence>
<name>A0A845HIN4_9BURK</name>
<proteinExistence type="predicted"/>
<organism evidence="1 2">
    <name type="scientific">Duganella vulcania</name>
    <dbReference type="NCBI Taxonomy" id="2692166"/>
    <lineage>
        <taxon>Bacteria</taxon>
        <taxon>Pseudomonadati</taxon>
        <taxon>Pseudomonadota</taxon>
        <taxon>Betaproteobacteria</taxon>
        <taxon>Burkholderiales</taxon>
        <taxon>Oxalobacteraceae</taxon>
        <taxon>Telluria group</taxon>
        <taxon>Duganella</taxon>
    </lineage>
</organism>
<dbReference type="RefSeq" id="WP_161091186.1">
    <property type="nucleotide sequence ID" value="NZ_WWCV01000033.1"/>
</dbReference>
<gene>
    <name evidence="1" type="ORF">GTP81_18025</name>
</gene>
<sequence>MEEQALVRKAFGSSFDPSATEKVHDIRVPGNVAIESKNGATFIYNGEIAAKILFERQSLEPAVFAALGAPELVVVFCHYDSGDSFGYAIIKDGITVRSRVHTLDKTVDEGTPHAFELPWLKAETFIEEEGEPPAYRNLETGEVTTESYVTARLLAQVMSTFFGIVPWDDWDYRTKFNCYSRQPAAKIPVPPVAKAWWKFWR</sequence>